<dbReference type="GeneID" id="97610422"/>
<evidence type="ECO:0000256" key="4">
    <source>
        <dbReference type="ARBA" id="ARBA00022801"/>
    </source>
</evidence>
<dbReference type="OrthoDB" id="147728at2157"/>
<protein>
    <recommendedName>
        <fullName evidence="8">DUF86 domain-containing protein</fullName>
    </recommendedName>
</protein>
<proteinExistence type="inferred from homology"/>
<dbReference type="GO" id="GO:0110001">
    <property type="term" value="C:toxin-antitoxin complex"/>
    <property type="evidence" value="ECO:0007669"/>
    <property type="project" value="InterPro"/>
</dbReference>
<dbReference type="InterPro" id="IPR008201">
    <property type="entry name" value="HepT-like"/>
</dbReference>
<comment type="similarity">
    <text evidence="5">Belongs to the HepT RNase toxin family.</text>
</comment>
<sequence length="102" mass="11475">MKTGKLRSEAMRIILAIIADSIDLVTSHLPPDLKIFKNLGLVKDGIYKRVEYSIENVLDICAMINADLKFGIPESEDDILSTLIQHHVLDKSLGEEVRQMKV</sequence>
<keyword evidence="1" id="KW-0597">Phosphoprotein</keyword>
<dbReference type="Proteomes" id="UP000245934">
    <property type="component" value="Unassembled WGS sequence"/>
</dbReference>
<dbReference type="Gene3D" id="1.20.120.580">
    <property type="entry name" value="bsu32300-like"/>
    <property type="match status" value="1"/>
</dbReference>
<evidence type="ECO:0000313" key="6">
    <source>
        <dbReference type="EMBL" id="PWR76247.1"/>
    </source>
</evidence>
<organism evidence="6 7">
    <name type="scientific">Methanospirillum stamsii</name>
    <dbReference type="NCBI Taxonomy" id="1277351"/>
    <lineage>
        <taxon>Archaea</taxon>
        <taxon>Methanobacteriati</taxon>
        <taxon>Methanobacteriota</taxon>
        <taxon>Stenosarchaea group</taxon>
        <taxon>Methanomicrobia</taxon>
        <taxon>Methanomicrobiales</taxon>
        <taxon>Methanospirillaceae</taxon>
        <taxon>Methanospirillum</taxon>
    </lineage>
</organism>
<accession>A0A2V2NIJ3</accession>
<dbReference type="GO" id="GO:0004540">
    <property type="term" value="F:RNA nuclease activity"/>
    <property type="evidence" value="ECO:0007669"/>
    <property type="project" value="InterPro"/>
</dbReference>
<dbReference type="RefSeq" id="WP_109939066.1">
    <property type="nucleotide sequence ID" value="NZ_CP176366.1"/>
</dbReference>
<keyword evidence="3" id="KW-0540">Nuclease</keyword>
<evidence type="ECO:0000256" key="5">
    <source>
        <dbReference type="ARBA" id="ARBA00024207"/>
    </source>
</evidence>
<comment type="caution">
    <text evidence="6">The sequence shown here is derived from an EMBL/GenBank/DDBJ whole genome shotgun (WGS) entry which is preliminary data.</text>
</comment>
<keyword evidence="4" id="KW-0378">Hydrolase</keyword>
<evidence type="ECO:0000256" key="1">
    <source>
        <dbReference type="ARBA" id="ARBA00022553"/>
    </source>
</evidence>
<evidence type="ECO:0000256" key="3">
    <source>
        <dbReference type="ARBA" id="ARBA00022722"/>
    </source>
</evidence>
<evidence type="ECO:0000256" key="2">
    <source>
        <dbReference type="ARBA" id="ARBA00022649"/>
    </source>
</evidence>
<gene>
    <name evidence="6" type="ORF">DLD82_00085</name>
</gene>
<dbReference type="EMBL" id="QGMZ01000001">
    <property type="protein sequence ID" value="PWR76247.1"/>
    <property type="molecule type" value="Genomic_DNA"/>
</dbReference>
<evidence type="ECO:0000313" key="7">
    <source>
        <dbReference type="Proteomes" id="UP000245934"/>
    </source>
</evidence>
<reference evidence="6 7" key="1">
    <citation type="submission" date="2018-05" db="EMBL/GenBank/DDBJ databases">
        <title>Draft genome of Methanospirillum stamsii Pt1.</title>
        <authorList>
            <person name="Dueholm M.S."/>
            <person name="Nielsen P.H."/>
            <person name="Bakmann L.F."/>
            <person name="Otzen D.E."/>
        </authorList>
    </citation>
    <scope>NUCLEOTIDE SEQUENCE [LARGE SCALE GENOMIC DNA]</scope>
    <source>
        <strain evidence="6 7">Pt1</strain>
    </source>
</reference>
<keyword evidence="7" id="KW-1185">Reference proteome</keyword>
<keyword evidence="2" id="KW-1277">Toxin-antitoxin system</keyword>
<dbReference type="AlphaFoldDB" id="A0A2V2NIJ3"/>
<dbReference type="Pfam" id="PF01934">
    <property type="entry name" value="HepT-like"/>
    <property type="match status" value="1"/>
</dbReference>
<dbReference type="InterPro" id="IPR037038">
    <property type="entry name" value="HepT-like_sf"/>
</dbReference>
<evidence type="ECO:0008006" key="8">
    <source>
        <dbReference type="Google" id="ProtNLM"/>
    </source>
</evidence>
<dbReference type="GO" id="GO:0016787">
    <property type="term" value="F:hydrolase activity"/>
    <property type="evidence" value="ECO:0007669"/>
    <property type="project" value="UniProtKB-KW"/>
</dbReference>
<name>A0A2V2NIJ3_9EURY</name>